<evidence type="ECO:0000256" key="1">
    <source>
        <dbReference type="SAM" id="MobiDB-lite"/>
    </source>
</evidence>
<dbReference type="AlphaFoldDB" id="X1EBL8"/>
<sequence>MGEILTPTKRARLLKTDFACPARTLGVISPVFIPAYPRSREVDEDKEESKDKADEKDKESEGTTELKDRMERMEMIMNRFMSGYSPSGEPSGIYDFPGEEIEVIGEKVNY</sequence>
<evidence type="ECO:0000313" key="2">
    <source>
        <dbReference type="EMBL" id="GAH14524.1"/>
    </source>
</evidence>
<feature type="region of interest" description="Disordered" evidence="1">
    <location>
        <begin position="37"/>
        <end position="68"/>
    </location>
</feature>
<protein>
    <submittedName>
        <fullName evidence="2">Uncharacterized protein</fullName>
    </submittedName>
</protein>
<feature type="non-terminal residue" evidence="2">
    <location>
        <position position="110"/>
    </location>
</feature>
<comment type="caution">
    <text evidence="2">The sequence shown here is derived from an EMBL/GenBank/DDBJ whole genome shotgun (WGS) entry which is preliminary data.</text>
</comment>
<proteinExistence type="predicted"/>
<reference evidence="2" key="1">
    <citation type="journal article" date="2014" name="Front. Microbiol.">
        <title>High frequency of phylogenetically diverse reductive dehalogenase-homologous genes in deep subseafloor sedimentary metagenomes.</title>
        <authorList>
            <person name="Kawai M."/>
            <person name="Futagami T."/>
            <person name="Toyoda A."/>
            <person name="Takaki Y."/>
            <person name="Nishi S."/>
            <person name="Hori S."/>
            <person name="Arai W."/>
            <person name="Tsubouchi T."/>
            <person name="Morono Y."/>
            <person name="Uchiyama I."/>
            <person name="Ito T."/>
            <person name="Fujiyama A."/>
            <person name="Inagaki F."/>
            <person name="Takami H."/>
        </authorList>
    </citation>
    <scope>NUCLEOTIDE SEQUENCE</scope>
    <source>
        <strain evidence="2">Expedition CK06-06</strain>
    </source>
</reference>
<feature type="compositionally biased region" description="Basic and acidic residues" evidence="1">
    <location>
        <begin position="38"/>
        <end position="68"/>
    </location>
</feature>
<gene>
    <name evidence="2" type="ORF">S01H4_54627</name>
</gene>
<organism evidence="2">
    <name type="scientific">marine sediment metagenome</name>
    <dbReference type="NCBI Taxonomy" id="412755"/>
    <lineage>
        <taxon>unclassified sequences</taxon>
        <taxon>metagenomes</taxon>
        <taxon>ecological metagenomes</taxon>
    </lineage>
</organism>
<dbReference type="EMBL" id="BART01031447">
    <property type="protein sequence ID" value="GAH14524.1"/>
    <property type="molecule type" value="Genomic_DNA"/>
</dbReference>
<accession>X1EBL8</accession>
<name>X1EBL8_9ZZZZ</name>